<dbReference type="KEGG" id="phr:C6569_02980"/>
<dbReference type="Proteomes" id="UP000237889">
    <property type="component" value="Chromosome"/>
</dbReference>
<gene>
    <name evidence="1" type="ORF">C6569_02980</name>
</gene>
<evidence type="ECO:0000313" key="1">
    <source>
        <dbReference type="EMBL" id="AVO44108.1"/>
    </source>
</evidence>
<keyword evidence="2" id="KW-1185">Reference proteome</keyword>
<dbReference type="EMBL" id="CP027668">
    <property type="protein sequence ID" value="AVO44108.1"/>
    <property type="molecule type" value="Genomic_DNA"/>
</dbReference>
<proteinExistence type="predicted"/>
<organism evidence="1 2">
    <name type="scientific">Phreatobacter cathodiphilus</name>
    <dbReference type="NCBI Taxonomy" id="1868589"/>
    <lineage>
        <taxon>Bacteria</taxon>
        <taxon>Pseudomonadati</taxon>
        <taxon>Pseudomonadota</taxon>
        <taxon>Alphaproteobacteria</taxon>
        <taxon>Hyphomicrobiales</taxon>
        <taxon>Phreatobacteraceae</taxon>
        <taxon>Phreatobacter</taxon>
    </lineage>
</organism>
<sequence length="245" mass="26904">MATGDWSRRHVLAFTIPATLAAAATPGLARTIRGHVPWTPGRVDSPYPFDGARFLTPQERRCVSAMVERLIPSDARGPGAREAGVIDFIDNQLAGFYGRGERWYMQGPFGPSTPEQGYQFEEPPAGFYRRGIAALDSACRERHGGRVFADLDAATQDSVLAAMEKGEFELPDGVPAKAFFGLVHENAIEGFFCDPLYGGNRDMVGWRLVGFPGARYDYRPYLDHNGQRVTLEPVGLKGGPAWTPR</sequence>
<dbReference type="InterPro" id="IPR027056">
    <property type="entry name" value="Gluconate_2DH_su3"/>
</dbReference>
<dbReference type="Pfam" id="PF13618">
    <property type="entry name" value="Gluconate_2-dh3"/>
    <property type="match status" value="1"/>
</dbReference>
<protein>
    <submittedName>
        <fullName evidence="1">Twin-arginine translocation pathway signal protein</fullName>
    </submittedName>
</protein>
<reference evidence="1 2" key="1">
    <citation type="submission" date="2018-03" db="EMBL/GenBank/DDBJ databases">
        <title>Genome sequencing of Phreatobacter sp.</title>
        <authorList>
            <person name="Kim S.-J."/>
            <person name="Heo J."/>
            <person name="Kwon S.-W."/>
        </authorList>
    </citation>
    <scope>NUCLEOTIDE SEQUENCE [LARGE SCALE GENOMIC DNA]</scope>
    <source>
        <strain evidence="1 2">S-12</strain>
    </source>
</reference>
<accession>A0A2S0N7I8</accession>
<name>A0A2S0N7I8_9HYPH</name>
<dbReference type="OrthoDB" id="8400810at2"/>
<dbReference type="AlphaFoldDB" id="A0A2S0N7I8"/>
<evidence type="ECO:0000313" key="2">
    <source>
        <dbReference type="Proteomes" id="UP000237889"/>
    </source>
</evidence>
<dbReference type="RefSeq" id="WP_106747438.1">
    <property type="nucleotide sequence ID" value="NZ_CP027668.1"/>
</dbReference>